<protein>
    <submittedName>
        <fullName evidence="1">Uncharacterized protein</fullName>
    </submittedName>
</protein>
<gene>
    <name evidence="1" type="ORF">CBP34_02645</name>
</gene>
<dbReference type="KEGG" id="acin:CBP34_02645"/>
<evidence type="ECO:0000313" key="1">
    <source>
        <dbReference type="EMBL" id="ART50789.1"/>
    </source>
</evidence>
<name>A0A240TYT7_9BURK</name>
<evidence type="ECO:0000313" key="2">
    <source>
        <dbReference type="Proteomes" id="UP000194432"/>
    </source>
</evidence>
<accession>A0A240TYT7</accession>
<proteinExistence type="predicted"/>
<organism evidence="1 2">
    <name type="scientific">Acidovorax carolinensis</name>
    <dbReference type="NCBI Taxonomy" id="553814"/>
    <lineage>
        <taxon>Bacteria</taxon>
        <taxon>Pseudomonadati</taxon>
        <taxon>Pseudomonadota</taxon>
        <taxon>Betaproteobacteria</taxon>
        <taxon>Burkholderiales</taxon>
        <taxon>Comamonadaceae</taxon>
        <taxon>Acidovorax</taxon>
    </lineage>
</organism>
<sequence length="77" mass="8266">MPRTDGMWLLSLSPQPESGSALFATVMLEPSALPEATLLLDLAKTQPILLVVRAGGKYYGLQREIKIGVPMSSPIAK</sequence>
<dbReference type="AlphaFoldDB" id="A0A240TYT7"/>
<keyword evidence="2" id="KW-1185">Reference proteome</keyword>
<dbReference type="Proteomes" id="UP000194432">
    <property type="component" value="Chromosome 1"/>
</dbReference>
<reference evidence="1 2" key="1">
    <citation type="submission" date="2017-05" db="EMBL/GenBank/DDBJ databases">
        <title>Polyphasic characterization of four soil-derived phenanthrene-degrading Acidovorax strains and proposal of Acidovorax phenanthrenivorans sp. nov.</title>
        <authorList>
            <person name="Singleton D.R."/>
            <person name="Lee J."/>
            <person name="Dickey A.N."/>
            <person name="Stroud A."/>
            <person name="Scholl E.H."/>
            <person name="Wright F.A."/>
            <person name="Aitken M.D."/>
        </authorList>
    </citation>
    <scope>NUCLEOTIDE SEQUENCE [LARGE SCALE GENOMIC DNA]</scope>
    <source>
        <strain evidence="1">NA3</strain>
    </source>
</reference>
<dbReference type="EMBL" id="CP021361">
    <property type="protein sequence ID" value="ART50789.1"/>
    <property type="molecule type" value="Genomic_DNA"/>
</dbReference>